<dbReference type="RefSeq" id="WP_149317712.1">
    <property type="nucleotide sequence ID" value="NZ_CP080293.1"/>
</dbReference>
<sequence length="282" mass="31838">MKVISSIHELRDQLRGQNRIAFVPTMGNLHEGHLSLMRLARQHGDPVVASIFVNRLQFGPNEDFDKYPRTLQDDIEKLQKEGVYVLFAPTERDMYPEPQEYRVDPPHDLGDILEGEFRPGFFNGVCTVVMKLFSCAQPRVAVFGKKDYQQLMIVRRMANQFALPIDIVPAETVRAEDGLALSSRNRYLSPDERAEAPMLYRTLHQVRDQVLANAGRGLELTAVEAQALDALKARGWKPDYVSIRKRSNLQAPSRDEYAAGEPLVVLAAAKLGATRLIDNLEI</sequence>
<dbReference type="CDD" id="cd00560">
    <property type="entry name" value="PanC"/>
    <property type="match status" value="1"/>
</dbReference>
<comment type="caution">
    <text evidence="9">The sequence shown here is derived from an EMBL/GenBank/DDBJ whole genome shotgun (WGS) entry which is preliminary data.</text>
</comment>
<dbReference type="PANTHER" id="PTHR21299">
    <property type="entry name" value="CYTIDYLATE KINASE/PANTOATE-BETA-ALANINE LIGASE"/>
    <property type="match status" value="1"/>
</dbReference>
<proteinExistence type="inferred from homology"/>
<name>A0A5M8A623_9BURK</name>
<dbReference type="Gene3D" id="3.40.50.620">
    <property type="entry name" value="HUPs"/>
    <property type="match status" value="1"/>
</dbReference>
<keyword evidence="4 8" id="KW-0566">Pantothenate biosynthesis</keyword>
<evidence type="ECO:0000256" key="3">
    <source>
        <dbReference type="ARBA" id="ARBA00022598"/>
    </source>
</evidence>
<reference evidence="9 10" key="1">
    <citation type="submission" date="2019-09" db="EMBL/GenBank/DDBJ databases">
        <title>Isolation of a novel species in the genus Cupriavidus from patients with sepsis using whole genome sequencing.</title>
        <authorList>
            <person name="Kweon O.J."/>
            <person name="Lee M.-K."/>
        </authorList>
    </citation>
    <scope>NUCLEOTIDE SEQUENCE [LARGE SCALE GENOMIC DNA]</scope>
    <source>
        <strain evidence="9 10">MKL-01</strain>
    </source>
</reference>
<keyword evidence="10" id="KW-1185">Reference proteome</keyword>
<feature type="binding site" evidence="8">
    <location>
        <begin position="144"/>
        <end position="147"/>
    </location>
    <ligand>
        <name>ATP</name>
        <dbReference type="ChEBI" id="CHEBI:30616"/>
    </ligand>
</feature>
<comment type="pathway">
    <text evidence="1 8">Cofactor biosynthesis; (R)-pantothenate biosynthesis; (R)-pantothenate from (R)-pantoate and beta-alanine: step 1/1.</text>
</comment>
<keyword evidence="6 8" id="KW-0067">ATP-binding</keyword>
<protein>
    <recommendedName>
        <fullName evidence="8">Pantothenate synthetase</fullName>
        <shortName evidence="8">PS</shortName>
        <ecNumber evidence="8">6.3.2.1</ecNumber>
    </recommendedName>
    <alternativeName>
        <fullName evidence="8">Pantoate--beta-alanine ligase</fullName>
    </alternativeName>
    <alternativeName>
        <fullName evidence="8">Pantoate-activating enzyme</fullName>
    </alternativeName>
</protein>
<evidence type="ECO:0000256" key="2">
    <source>
        <dbReference type="ARBA" id="ARBA00009256"/>
    </source>
</evidence>
<comment type="similarity">
    <text evidence="2 8">Belongs to the pantothenate synthetase family.</text>
</comment>
<dbReference type="Proteomes" id="UP000324324">
    <property type="component" value="Unassembled WGS sequence"/>
</dbReference>
<dbReference type="GO" id="GO:0005524">
    <property type="term" value="F:ATP binding"/>
    <property type="evidence" value="ECO:0007669"/>
    <property type="project" value="UniProtKB-KW"/>
</dbReference>
<feature type="active site" description="Proton donor" evidence="8">
    <location>
        <position position="33"/>
    </location>
</feature>
<dbReference type="SUPFAM" id="SSF52374">
    <property type="entry name" value="Nucleotidylyl transferase"/>
    <property type="match status" value="1"/>
</dbReference>
<dbReference type="GO" id="GO:0005829">
    <property type="term" value="C:cytosol"/>
    <property type="evidence" value="ECO:0007669"/>
    <property type="project" value="TreeGrafter"/>
</dbReference>
<evidence type="ECO:0000256" key="5">
    <source>
        <dbReference type="ARBA" id="ARBA00022741"/>
    </source>
</evidence>
<dbReference type="InterPro" id="IPR014729">
    <property type="entry name" value="Rossmann-like_a/b/a_fold"/>
</dbReference>
<comment type="subunit">
    <text evidence="8">Homodimer.</text>
</comment>
<evidence type="ECO:0000256" key="8">
    <source>
        <dbReference type="HAMAP-Rule" id="MF_00158"/>
    </source>
</evidence>
<dbReference type="HAMAP" id="MF_00158">
    <property type="entry name" value="PanC"/>
    <property type="match status" value="1"/>
</dbReference>
<dbReference type="NCBIfam" id="TIGR00018">
    <property type="entry name" value="panC"/>
    <property type="match status" value="1"/>
</dbReference>
<feature type="binding site" evidence="8">
    <location>
        <begin position="26"/>
        <end position="33"/>
    </location>
    <ligand>
        <name>ATP</name>
        <dbReference type="ChEBI" id="CHEBI:30616"/>
    </ligand>
</feature>
<gene>
    <name evidence="8" type="primary">panC</name>
    <name evidence="9" type="ORF">F1599_21230</name>
</gene>
<comment type="function">
    <text evidence="8">Catalyzes the condensation of pantoate with beta-alanine in an ATP-dependent reaction via a pantoyl-adenylate intermediate.</text>
</comment>
<accession>A0A5M8A623</accession>
<dbReference type="GO" id="GO:0015940">
    <property type="term" value="P:pantothenate biosynthetic process"/>
    <property type="evidence" value="ECO:0007669"/>
    <property type="project" value="UniProtKB-UniRule"/>
</dbReference>
<dbReference type="InterPro" id="IPR004821">
    <property type="entry name" value="Cyt_trans-like"/>
</dbReference>
<evidence type="ECO:0000256" key="6">
    <source>
        <dbReference type="ARBA" id="ARBA00022840"/>
    </source>
</evidence>
<dbReference type="NCBIfam" id="TIGR00125">
    <property type="entry name" value="cyt_tran_rel"/>
    <property type="match status" value="1"/>
</dbReference>
<feature type="binding site" evidence="8">
    <location>
        <position position="173"/>
    </location>
    <ligand>
        <name>ATP</name>
        <dbReference type="ChEBI" id="CHEBI:30616"/>
    </ligand>
</feature>
<feature type="binding site" evidence="8">
    <location>
        <begin position="181"/>
        <end position="184"/>
    </location>
    <ligand>
        <name>ATP</name>
        <dbReference type="ChEBI" id="CHEBI:30616"/>
    </ligand>
</feature>
<dbReference type="Gene3D" id="3.30.1300.10">
    <property type="entry name" value="Pantoate-beta-alanine ligase, C-terminal domain"/>
    <property type="match status" value="1"/>
</dbReference>
<dbReference type="InterPro" id="IPR042176">
    <property type="entry name" value="Pantoate_ligase_C"/>
</dbReference>
<dbReference type="AlphaFoldDB" id="A0A5M8A623"/>
<evidence type="ECO:0000256" key="4">
    <source>
        <dbReference type="ARBA" id="ARBA00022655"/>
    </source>
</evidence>
<comment type="miscellaneous">
    <text evidence="8">The reaction proceeds by a bi uni uni bi ping pong mechanism.</text>
</comment>
<dbReference type="PANTHER" id="PTHR21299:SF1">
    <property type="entry name" value="PANTOATE--BETA-ALANINE LIGASE"/>
    <property type="match status" value="1"/>
</dbReference>
<feature type="binding site" evidence="8">
    <location>
        <position position="57"/>
    </location>
    <ligand>
        <name>(R)-pantoate</name>
        <dbReference type="ChEBI" id="CHEBI:15980"/>
    </ligand>
</feature>
<evidence type="ECO:0000313" key="10">
    <source>
        <dbReference type="Proteomes" id="UP000324324"/>
    </source>
</evidence>
<dbReference type="EC" id="6.3.2.1" evidence="8"/>
<evidence type="ECO:0000313" key="9">
    <source>
        <dbReference type="EMBL" id="KAA6119198.1"/>
    </source>
</evidence>
<keyword evidence="3 8" id="KW-0436">Ligase</keyword>
<keyword evidence="5 8" id="KW-0547">Nucleotide-binding</keyword>
<comment type="catalytic activity">
    <reaction evidence="7 8">
        <text>(R)-pantoate + beta-alanine + ATP = (R)-pantothenate + AMP + diphosphate + H(+)</text>
        <dbReference type="Rhea" id="RHEA:10912"/>
        <dbReference type="ChEBI" id="CHEBI:15378"/>
        <dbReference type="ChEBI" id="CHEBI:15980"/>
        <dbReference type="ChEBI" id="CHEBI:29032"/>
        <dbReference type="ChEBI" id="CHEBI:30616"/>
        <dbReference type="ChEBI" id="CHEBI:33019"/>
        <dbReference type="ChEBI" id="CHEBI:57966"/>
        <dbReference type="ChEBI" id="CHEBI:456215"/>
        <dbReference type="EC" id="6.3.2.1"/>
    </reaction>
</comment>
<dbReference type="InterPro" id="IPR003721">
    <property type="entry name" value="Pantoate_ligase"/>
</dbReference>
<dbReference type="Pfam" id="PF02569">
    <property type="entry name" value="Pantoate_ligase"/>
    <property type="match status" value="1"/>
</dbReference>
<evidence type="ECO:0000256" key="1">
    <source>
        <dbReference type="ARBA" id="ARBA00004990"/>
    </source>
</evidence>
<comment type="subcellular location">
    <subcellularLocation>
        <location evidence="8">Cytoplasm</location>
    </subcellularLocation>
</comment>
<dbReference type="EMBL" id="VWRN01000053">
    <property type="protein sequence ID" value="KAA6119198.1"/>
    <property type="molecule type" value="Genomic_DNA"/>
</dbReference>
<evidence type="ECO:0000256" key="7">
    <source>
        <dbReference type="ARBA" id="ARBA00048258"/>
    </source>
</evidence>
<feature type="binding site" evidence="8">
    <location>
        <position position="57"/>
    </location>
    <ligand>
        <name>beta-alanine</name>
        <dbReference type="ChEBI" id="CHEBI:57966"/>
    </ligand>
</feature>
<organism evidence="9 10">
    <name type="scientific">Cupriavidus cauae</name>
    <dbReference type="NCBI Taxonomy" id="2608999"/>
    <lineage>
        <taxon>Bacteria</taxon>
        <taxon>Pseudomonadati</taxon>
        <taxon>Pseudomonadota</taxon>
        <taxon>Betaproteobacteria</taxon>
        <taxon>Burkholderiales</taxon>
        <taxon>Burkholderiaceae</taxon>
        <taxon>Cupriavidus</taxon>
    </lineage>
</organism>
<keyword evidence="8" id="KW-0963">Cytoplasm</keyword>
<dbReference type="UniPathway" id="UPA00028">
    <property type="reaction ID" value="UER00005"/>
</dbReference>
<feature type="binding site" evidence="8">
    <location>
        <position position="150"/>
    </location>
    <ligand>
        <name>(R)-pantoate</name>
        <dbReference type="ChEBI" id="CHEBI:15980"/>
    </ligand>
</feature>
<dbReference type="GO" id="GO:0004592">
    <property type="term" value="F:pantoate-beta-alanine ligase activity"/>
    <property type="evidence" value="ECO:0007669"/>
    <property type="project" value="UniProtKB-UniRule"/>
</dbReference>